<dbReference type="InterPro" id="IPR016047">
    <property type="entry name" value="M23ase_b-sheet_dom"/>
</dbReference>
<proteinExistence type="predicted"/>
<evidence type="ECO:0000256" key="1">
    <source>
        <dbReference type="SAM" id="Coils"/>
    </source>
</evidence>
<dbReference type="PANTHER" id="PTHR21666">
    <property type="entry name" value="PEPTIDASE-RELATED"/>
    <property type="match status" value="1"/>
</dbReference>
<dbReference type="GO" id="GO:0004222">
    <property type="term" value="F:metalloendopeptidase activity"/>
    <property type="evidence" value="ECO:0007669"/>
    <property type="project" value="TreeGrafter"/>
</dbReference>
<dbReference type="InterPro" id="IPR050570">
    <property type="entry name" value="Cell_wall_metabolism_enzyme"/>
</dbReference>
<dbReference type="PANTHER" id="PTHR21666:SF270">
    <property type="entry name" value="MUREIN HYDROLASE ACTIVATOR ENVC"/>
    <property type="match status" value="1"/>
</dbReference>
<dbReference type="Gene3D" id="6.10.250.3150">
    <property type="match status" value="1"/>
</dbReference>
<dbReference type="Gene3D" id="2.70.70.10">
    <property type="entry name" value="Glucose Permease (Domain IIA)"/>
    <property type="match status" value="1"/>
</dbReference>
<gene>
    <name evidence="3" type="ORF">DU506_07910</name>
</gene>
<evidence type="ECO:0000313" key="3">
    <source>
        <dbReference type="EMBL" id="RCV92467.1"/>
    </source>
</evidence>
<dbReference type="SUPFAM" id="SSF51261">
    <property type="entry name" value="Duplicated hybrid motif"/>
    <property type="match status" value="1"/>
</dbReference>
<feature type="coiled-coil region" evidence="1">
    <location>
        <begin position="213"/>
        <end position="279"/>
    </location>
</feature>
<organism evidence="3 4">
    <name type="scientific">Vreelandella rituensis</name>
    <dbReference type="NCBI Taxonomy" id="2282306"/>
    <lineage>
        <taxon>Bacteria</taxon>
        <taxon>Pseudomonadati</taxon>
        <taxon>Pseudomonadota</taxon>
        <taxon>Gammaproteobacteria</taxon>
        <taxon>Oceanospirillales</taxon>
        <taxon>Halomonadaceae</taxon>
        <taxon>Vreelandella</taxon>
    </lineage>
</organism>
<dbReference type="FunFam" id="2.70.70.10:FF:000003">
    <property type="entry name" value="Murein hydrolase activator EnvC"/>
    <property type="match status" value="1"/>
</dbReference>
<keyword evidence="1" id="KW-0175">Coiled coil</keyword>
<feature type="domain" description="M23ase beta-sheet core" evidence="2">
    <location>
        <begin position="311"/>
        <end position="405"/>
    </location>
</feature>
<keyword evidence="4" id="KW-1185">Reference proteome</keyword>
<dbReference type="OrthoDB" id="9784703at2"/>
<protein>
    <submittedName>
        <fullName evidence="3">Peptidase M23</fullName>
    </submittedName>
</protein>
<evidence type="ECO:0000259" key="2">
    <source>
        <dbReference type="Pfam" id="PF01551"/>
    </source>
</evidence>
<name>A0A368U7R6_9GAMM</name>
<dbReference type="CDD" id="cd12797">
    <property type="entry name" value="M23_peptidase"/>
    <property type="match status" value="1"/>
</dbReference>
<sequence length="412" mass="45907">MRPCSHLADPDEPACSRCHDGETVDSPRVSSMRKRHLGHLAVLLLALGIVTGGHASVDEEAARQQLDAVGEQIQALSRRLGDTREARDKAGSELRDVETQLADTHQRLDHLQAQRRQLNAETEQLNAHRETLENERDTQQQALGAQLDALYRLGATPQLKLLLNQDDPAELDRMQAYLNHLTEARAQRLTTIARLDAALLDTQRELATRSERLHKLSEQLETQGAQLARQTAERRQLLSGLDARYATEEARLESLNQDRDQAERTLREIQAELARLAQPTPSTQMARTQGDLPWPVQGTITSRFQNSEGVHHNGIVIQANAGTAVTAVHTGRVVFADWMRGFGNLLIVDHGDQIMTLHAHLQHFSVRPGQKIARGDELGRVGDSGGRSEAALYFEVRQGGEPINPQRWIANR</sequence>
<dbReference type="EMBL" id="QPIJ01000013">
    <property type="protein sequence ID" value="RCV92467.1"/>
    <property type="molecule type" value="Genomic_DNA"/>
</dbReference>
<evidence type="ECO:0000313" key="4">
    <source>
        <dbReference type="Proteomes" id="UP000253204"/>
    </source>
</evidence>
<accession>A0A368U7R6</accession>
<dbReference type="Pfam" id="PF01551">
    <property type="entry name" value="Peptidase_M23"/>
    <property type="match status" value="1"/>
</dbReference>
<feature type="coiled-coil region" evidence="1">
    <location>
        <begin position="59"/>
        <end position="142"/>
    </location>
</feature>
<dbReference type="AlphaFoldDB" id="A0A368U7R6"/>
<dbReference type="InterPro" id="IPR011055">
    <property type="entry name" value="Dup_hybrid_motif"/>
</dbReference>
<dbReference type="Proteomes" id="UP000253204">
    <property type="component" value="Unassembled WGS sequence"/>
</dbReference>
<reference evidence="3 4" key="1">
    <citation type="submission" date="2018-07" db="EMBL/GenBank/DDBJ databases">
        <title>Halomonas rutogse sp. nov., isolated from Lake TangqianCo on Tibetan Plateau.</title>
        <authorList>
            <person name="Lu H."/>
            <person name="Xing P."/>
            <person name="Wu Q."/>
        </authorList>
    </citation>
    <scope>NUCLEOTIDE SEQUENCE [LARGE SCALE GENOMIC DNA]</scope>
    <source>
        <strain evidence="3 4">TQ8S</strain>
    </source>
</reference>
<comment type="caution">
    <text evidence="3">The sequence shown here is derived from an EMBL/GenBank/DDBJ whole genome shotgun (WGS) entry which is preliminary data.</text>
</comment>